<reference evidence="1 2" key="1">
    <citation type="submission" date="2017-11" db="EMBL/GenBank/DDBJ databases">
        <title>Genome sequencing of Prevotella intermedia KCOM 2069.</title>
        <authorList>
            <person name="Kook J.-K."/>
            <person name="Park S.-N."/>
            <person name="Lim Y.K."/>
        </authorList>
    </citation>
    <scope>NUCLEOTIDE SEQUENCE [LARGE SCALE GENOMIC DNA]</scope>
    <source>
        <strain evidence="1 2">KCOM 2069</strain>
    </source>
</reference>
<dbReference type="AlphaFoldDB" id="A0A2G9IH03"/>
<dbReference type="RefSeq" id="WP_099976970.1">
    <property type="nucleotide sequence ID" value="NZ_PESN01000001.1"/>
</dbReference>
<dbReference type="Proteomes" id="UP000230500">
    <property type="component" value="Unassembled WGS sequence"/>
</dbReference>
<proteinExistence type="predicted"/>
<gene>
    <name evidence="1" type="ORF">CUC04_06430</name>
</gene>
<evidence type="ECO:0000313" key="2">
    <source>
        <dbReference type="Proteomes" id="UP000230500"/>
    </source>
</evidence>
<accession>A0A2G9IH03</accession>
<dbReference type="Pfam" id="PF19509">
    <property type="entry name" value="DUF6043"/>
    <property type="match status" value="1"/>
</dbReference>
<dbReference type="EMBL" id="PESN01000001">
    <property type="protein sequence ID" value="PIN29052.1"/>
    <property type="molecule type" value="Genomic_DNA"/>
</dbReference>
<dbReference type="InterPro" id="IPR046106">
    <property type="entry name" value="DUF6043"/>
</dbReference>
<protein>
    <submittedName>
        <fullName evidence="1">Uncharacterized protein</fullName>
    </submittedName>
</protein>
<comment type="caution">
    <text evidence="1">The sequence shown here is derived from an EMBL/GenBank/DDBJ whole genome shotgun (WGS) entry which is preliminary data.</text>
</comment>
<evidence type="ECO:0000313" key="1">
    <source>
        <dbReference type="EMBL" id="PIN29052.1"/>
    </source>
</evidence>
<organism evidence="1 2">
    <name type="scientific">Prevotella intermedia</name>
    <dbReference type="NCBI Taxonomy" id="28131"/>
    <lineage>
        <taxon>Bacteria</taxon>
        <taxon>Pseudomonadati</taxon>
        <taxon>Bacteroidota</taxon>
        <taxon>Bacteroidia</taxon>
        <taxon>Bacteroidales</taxon>
        <taxon>Prevotellaceae</taxon>
        <taxon>Prevotella</taxon>
    </lineage>
</organism>
<sequence length="410" mass="47070">MDEKALIGWKAANEEVYSKFKQELEGQLLKLYYQTILDVGDGNAEPLQSVIANLNAVSSEDGFDTGKLYAKAVESGDVSAYCLCCYFQFDNGADRLVDALAEKSEKPDAQEIIEAVQDYKRFYKQNRKREESEITTDELNILSLRRWHYDHPEEYKEFIATFQKAYDGDMTFIQNNVFFLMEMFSTKGVKGIMKIVASLFPGNKHYQQSLMGSGDNPLKGRLSEMLDSSLNNEAIRERLLHKNPYLFSLYYWLIFDNGFLHAADLISHTFLKPESPYWEKMIGRRYVESLIGASIDKGHYSKGQWKEVTQKLKKGEAKQVIDAALLEVQGRRGRKSTFVILEEMLPPENVAILLGEIKSVLSEWKQVDDADIILPYIFAALVKGGLTSGDYNYRTFHTAMREKFSDYHSW</sequence>
<name>A0A2G9IH03_PREIN</name>